<reference evidence="2 3" key="1">
    <citation type="submission" date="2024-08" db="EMBL/GenBank/DDBJ databases">
        <authorList>
            <person name="Ishaq N."/>
        </authorList>
    </citation>
    <scope>NUCLEOTIDE SEQUENCE [LARGE SCALE GENOMIC DNA]</scope>
    <source>
        <strain evidence="2 3">DSM 18651</strain>
    </source>
</reference>
<sequence length="85" mass="9425">MSDEGYKALLGMFAIAYFLANIALTIELHHYPMKSRVSKVFYYLLVWLIPLIGAISVHKKLKIGWAKGSRFGGHNGPVDPGDSGF</sequence>
<feature type="transmembrane region" description="Helical" evidence="1">
    <location>
        <begin position="6"/>
        <end position="28"/>
    </location>
</feature>
<dbReference type="RefSeq" id="WP_371841940.1">
    <property type="nucleotide sequence ID" value="NZ_JBGMEK010000248.1"/>
</dbReference>
<keyword evidence="1" id="KW-0472">Membrane</keyword>
<dbReference type="Proteomes" id="UP001569428">
    <property type="component" value="Unassembled WGS sequence"/>
</dbReference>
<comment type="caution">
    <text evidence="2">The sequence shown here is derived from an EMBL/GenBank/DDBJ whole genome shotgun (WGS) entry which is preliminary data.</text>
</comment>
<evidence type="ECO:0000256" key="1">
    <source>
        <dbReference type="SAM" id="Phobius"/>
    </source>
</evidence>
<feature type="transmembrane region" description="Helical" evidence="1">
    <location>
        <begin position="40"/>
        <end position="58"/>
    </location>
</feature>
<protein>
    <submittedName>
        <fullName evidence="2">Uncharacterized protein</fullName>
    </submittedName>
</protein>
<organism evidence="2 3">
    <name type="scientific">Microbulbifer epialgicus</name>
    <dbReference type="NCBI Taxonomy" id="393907"/>
    <lineage>
        <taxon>Bacteria</taxon>
        <taxon>Pseudomonadati</taxon>
        <taxon>Pseudomonadota</taxon>
        <taxon>Gammaproteobacteria</taxon>
        <taxon>Cellvibrionales</taxon>
        <taxon>Microbulbiferaceae</taxon>
        <taxon>Microbulbifer</taxon>
    </lineage>
</organism>
<evidence type="ECO:0000313" key="2">
    <source>
        <dbReference type="EMBL" id="MFA0814094.1"/>
    </source>
</evidence>
<dbReference type="EMBL" id="JBGMEK010000248">
    <property type="protein sequence ID" value="MFA0814094.1"/>
    <property type="molecule type" value="Genomic_DNA"/>
</dbReference>
<evidence type="ECO:0000313" key="3">
    <source>
        <dbReference type="Proteomes" id="UP001569428"/>
    </source>
</evidence>
<proteinExistence type="predicted"/>
<accession>A0ABV4P6Y1</accession>
<keyword evidence="1" id="KW-1133">Transmembrane helix</keyword>
<name>A0ABV4P6Y1_9GAMM</name>
<keyword evidence="1" id="KW-0812">Transmembrane</keyword>
<gene>
    <name evidence="2" type="ORF">ACCI49_24820</name>
</gene>
<keyword evidence="3" id="KW-1185">Reference proteome</keyword>